<dbReference type="CDD" id="cd02966">
    <property type="entry name" value="TlpA_like_family"/>
    <property type="match status" value="1"/>
</dbReference>
<evidence type="ECO:0000256" key="4">
    <source>
        <dbReference type="ARBA" id="ARBA00023157"/>
    </source>
</evidence>
<keyword evidence="2" id="KW-0201">Cytochrome c-type biogenesis</keyword>
<evidence type="ECO:0000259" key="7">
    <source>
        <dbReference type="PROSITE" id="PS51352"/>
    </source>
</evidence>
<dbReference type="OrthoDB" id="9796554at2"/>
<evidence type="ECO:0000256" key="6">
    <source>
        <dbReference type="SAM" id="MobiDB-lite"/>
    </source>
</evidence>
<reference evidence="8 9" key="1">
    <citation type="journal article" date="2019" name="Microorganisms">
        <title>Systematic Affiliation and Genome Analysis of Subtercola vilae DB165(T) with Particular Emphasis on Cold Adaptation of an Isolate from a High-Altitude Cold Volcano Lake.</title>
        <authorList>
            <person name="Villalobos A.S."/>
            <person name="Wiese J."/>
            <person name="Imhoff J.F."/>
            <person name="Dorador C."/>
            <person name="Keller A."/>
            <person name="Hentschel U."/>
        </authorList>
    </citation>
    <scope>NUCLEOTIDE SEQUENCE [LARGE SCALE GENOMIC DNA]</scope>
    <source>
        <strain evidence="8 9">DB165</strain>
    </source>
</reference>
<dbReference type="Gene3D" id="3.40.30.10">
    <property type="entry name" value="Glutaredoxin"/>
    <property type="match status" value="1"/>
</dbReference>
<dbReference type="InterPro" id="IPR036249">
    <property type="entry name" value="Thioredoxin-like_sf"/>
</dbReference>
<proteinExistence type="predicted"/>
<dbReference type="InterPro" id="IPR050553">
    <property type="entry name" value="Thioredoxin_ResA/DsbE_sf"/>
</dbReference>
<organism evidence="8 9">
    <name type="scientific">Subtercola vilae</name>
    <dbReference type="NCBI Taxonomy" id="2056433"/>
    <lineage>
        <taxon>Bacteria</taxon>
        <taxon>Bacillati</taxon>
        <taxon>Actinomycetota</taxon>
        <taxon>Actinomycetes</taxon>
        <taxon>Micrococcales</taxon>
        <taxon>Microbacteriaceae</taxon>
        <taxon>Subtercola</taxon>
    </lineage>
</organism>
<dbReference type="PANTHER" id="PTHR42852:SF6">
    <property type="entry name" value="THIOL:DISULFIDE INTERCHANGE PROTEIN DSBE"/>
    <property type="match status" value="1"/>
</dbReference>
<keyword evidence="3" id="KW-0735">Signal-anchor</keyword>
<evidence type="ECO:0000313" key="9">
    <source>
        <dbReference type="Proteomes" id="UP000306192"/>
    </source>
</evidence>
<evidence type="ECO:0000256" key="5">
    <source>
        <dbReference type="ARBA" id="ARBA00023284"/>
    </source>
</evidence>
<protein>
    <submittedName>
        <fullName evidence="8">TlpA family protein disulfide reductase</fullName>
    </submittedName>
</protein>
<dbReference type="GO" id="GO:0016491">
    <property type="term" value="F:oxidoreductase activity"/>
    <property type="evidence" value="ECO:0007669"/>
    <property type="project" value="InterPro"/>
</dbReference>
<evidence type="ECO:0000313" key="8">
    <source>
        <dbReference type="EMBL" id="TIH39012.1"/>
    </source>
</evidence>
<evidence type="ECO:0000256" key="2">
    <source>
        <dbReference type="ARBA" id="ARBA00022748"/>
    </source>
</evidence>
<feature type="region of interest" description="Disordered" evidence="6">
    <location>
        <begin position="38"/>
        <end position="57"/>
    </location>
</feature>
<dbReference type="Pfam" id="PF08534">
    <property type="entry name" value="Redoxin"/>
    <property type="match status" value="1"/>
</dbReference>
<dbReference type="InterPro" id="IPR013740">
    <property type="entry name" value="Redoxin"/>
</dbReference>
<name>A0A4T2C616_9MICO</name>
<evidence type="ECO:0000256" key="1">
    <source>
        <dbReference type="ARBA" id="ARBA00004196"/>
    </source>
</evidence>
<dbReference type="SUPFAM" id="SSF52833">
    <property type="entry name" value="Thioredoxin-like"/>
    <property type="match status" value="1"/>
</dbReference>
<dbReference type="PROSITE" id="PS51352">
    <property type="entry name" value="THIOREDOXIN_2"/>
    <property type="match status" value="1"/>
</dbReference>
<dbReference type="InterPro" id="IPR013766">
    <property type="entry name" value="Thioredoxin_domain"/>
</dbReference>
<keyword evidence="3" id="KW-0812">Transmembrane</keyword>
<comment type="subcellular location">
    <subcellularLocation>
        <location evidence="1">Cell envelope</location>
    </subcellularLocation>
</comment>
<comment type="caution">
    <text evidence="8">The sequence shown here is derived from an EMBL/GenBank/DDBJ whole genome shotgun (WGS) entry which is preliminary data.</text>
</comment>
<feature type="region of interest" description="Disordered" evidence="6">
    <location>
        <begin position="1"/>
        <end position="32"/>
    </location>
</feature>
<dbReference type="EMBL" id="QYRT01000007">
    <property type="protein sequence ID" value="TIH39012.1"/>
    <property type="molecule type" value="Genomic_DNA"/>
</dbReference>
<dbReference type="AlphaFoldDB" id="A0A4T2C616"/>
<dbReference type="PANTHER" id="PTHR42852">
    <property type="entry name" value="THIOL:DISULFIDE INTERCHANGE PROTEIN DSBE"/>
    <property type="match status" value="1"/>
</dbReference>
<keyword evidence="9" id="KW-1185">Reference proteome</keyword>
<dbReference type="GO" id="GO:0017004">
    <property type="term" value="P:cytochrome complex assembly"/>
    <property type="evidence" value="ECO:0007669"/>
    <property type="project" value="UniProtKB-KW"/>
</dbReference>
<gene>
    <name evidence="8" type="ORF">D4765_05475</name>
</gene>
<accession>A0A4T2C616</accession>
<evidence type="ECO:0000256" key="3">
    <source>
        <dbReference type="ARBA" id="ARBA00022968"/>
    </source>
</evidence>
<keyword evidence="4" id="KW-1015">Disulfide bond</keyword>
<dbReference type="PROSITE" id="PS00194">
    <property type="entry name" value="THIOREDOXIN_1"/>
    <property type="match status" value="1"/>
</dbReference>
<feature type="compositionally biased region" description="Polar residues" evidence="6">
    <location>
        <begin position="1"/>
        <end position="28"/>
    </location>
</feature>
<sequence length="269" mass="27546">MWSWSATSCPSGPRTSRSPANTSGTTHVNDAAIFRASPPSSDRAIVSSRSATPTPPVRCWSVPSTTGRCDSVTIRRPLLAFAAAALAVGILAGCSSDPLAAQYRSGDSKQYIAGDGTVTEIAAENRGAVVSFTGTDDTGAAVDSSTYLGQVLVLNFWYAGCAPCRAEAPALQTLSVKYDGKGASFLGVNVRDQAATAVAFGQSFGITYPSVIDTNGAVQLALSGQVAPNAVPTTLVIDKKGRVAARILGQATEPSILDTLIGDAVAETS</sequence>
<keyword evidence="5" id="KW-0676">Redox-active center</keyword>
<feature type="domain" description="Thioredoxin" evidence="7">
    <location>
        <begin position="123"/>
        <end position="266"/>
    </location>
</feature>
<dbReference type="GO" id="GO:0030313">
    <property type="term" value="C:cell envelope"/>
    <property type="evidence" value="ECO:0007669"/>
    <property type="project" value="UniProtKB-SubCell"/>
</dbReference>
<dbReference type="InterPro" id="IPR017937">
    <property type="entry name" value="Thioredoxin_CS"/>
</dbReference>
<dbReference type="Proteomes" id="UP000306192">
    <property type="component" value="Unassembled WGS sequence"/>
</dbReference>